<sequence length="218" mass="23788">MRERDQVLGTCPYFRTAEILALSSLPTASTGGAAACPPALLHARSERRSISGEAVDVSKALFRFANEVVCRVVSGRGCPESREEESIRRRRGASCSGSRSRSKVFTWVGSAWGLLPGAGLWADEVVSGGGARAWKNFRARDVLLEKHEALCREDGVEEKDFVDVLARAAARESTTGSSSPGTPSRRSWLTWTHTSFIVLEWAMSQLVKYPTAMRGALR</sequence>
<organism evidence="4 5">
    <name type="scientific">Eragrostis curvula</name>
    <name type="common">weeping love grass</name>
    <dbReference type="NCBI Taxonomy" id="38414"/>
    <lineage>
        <taxon>Eukaryota</taxon>
        <taxon>Viridiplantae</taxon>
        <taxon>Streptophyta</taxon>
        <taxon>Embryophyta</taxon>
        <taxon>Tracheophyta</taxon>
        <taxon>Spermatophyta</taxon>
        <taxon>Magnoliopsida</taxon>
        <taxon>Liliopsida</taxon>
        <taxon>Poales</taxon>
        <taxon>Poaceae</taxon>
        <taxon>PACMAD clade</taxon>
        <taxon>Chloridoideae</taxon>
        <taxon>Eragrostideae</taxon>
        <taxon>Eragrostidinae</taxon>
        <taxon>Eragrostis</taxon>
    </lineage>
</organism>
<comment type="caution">
    <text evidence="4">The sequence shown here is derived from an EMBL/GenBank/DDBJ whole genome shotgun (WGS) entry which is preliminary data.</text>
</comment>
<name>A0A5J9U8E9_9POAL</name>
<dbReference type="Gene3D" id="1.10.630.10">
    <property type="entry name" value="Cytochrome P450"/>
    <property type="match status" value="1"/>
</dbReference>
<reference evidence="4 5" key="1">
    <citation type="journal article" date="2019" name="Sci. Rep.">
        <title>A high-quality genome of Eragrostis curvula grass provides insights into Poaceae evolution and supports new strategies to enhance forage quality.</title>
        <authorList>
            <person name="Carballo J."/>
            <person name="Santos B.A.C.M."/>
            <person name="Zappacosta D."/>
            <person name="Garbus I."/>
            <person name="Selva J.P."/>
            <person name="Gallo C.A."/>
            <person name="Diaz A."/>
            <person name="Albertini E."/>
            <person name="Caccamo M."/>
            <person name="Echenique V."/>
        </authorList>
    </citation>
    <scope>NUCLEOTIDE SEQUENCE [LARGE SCALE GENOMIC DNA]</scope>
    <source>
        <strain evidence="5">cv. Victoria</strain>
        <tissue evidence="4">Leaf</tissue>
    </source>
</reference>
<dbReference type="PANTHER" id="PTHR47955">
    <property type="entry name" value="CYTOCHROME P450 FAMILY 71 PROTEIN"/>
    <property type="match status" value="1"/>
</dbReference>
<comment type="similarity">
    <text evidence="1">Belongs to the cytochrome P450 family.</text>
</comment>
<gene>
    <name evidence="4" type="ORF">EJB05_35611</name>
</gene>
<dbReference type="AlphaFoldDB" id="A0A5J9U8E9"/>
<evidence type="ECO:0000256" key="1">
    <source>
        <dbReference type="ARBA" id="ARBA00010617"/>
    </source>
</evidence>
<dbReference type="GO" id="GO:0004497">
    <property type="term" value="F:monooxygenase activity"/>
    <property type="evidence" value="ECO:0007669"/>
    <property type="project" value="InterPro"/>
</dbReference>
<keyword evidence="3" id="KW-0408">Iron</keyword>
<dbReference type="EMBL" id="RWGY01000029">
    <property type="protein sequence ID" value="TVU19461.1"/>
    <property type="molecule type" value="Genomic_DNA"/>
</dbReference>
<evidence type="ECO:0000256" key="3">
    <source>
        <dbReference type="ARBA" id="ARBA00023004"/>
    </source>
</evidence>
<dbReference type="Proteomes" id="UP000324897">
    <property type="component" value="Chromosome 7"/>
</dbReference>
<evidence type="ECO:0000256" key="2">
    <source>
        <dbReference type="ARBA" id="ARBA00022723"/>
    </source>
</evidence>
<protein>
    <submittedName>
        <fullName evidence="4">Uncharacterized protein</fullName>
    </submittedName>
</protein>
<accession>A0A5J9U8E9</accession>
<evidence type="ECO:0000313" key="5">
    <source>
        <dbReference type="Proteomes" id="UP000324897"/>
    </source>
</evidence>
<dbReference type="GO" id="GO:0016705">
    <property type="term" value="F:oxidoreductase activity, acting on paired donors, with incorporation or reduction of molecular oxygen"/>
    <property type="evidence" value="ECO:0007669"/>
    <property type="project" value="InterPro"/>
</dbReference>
<dbReference type="InterPro" id="IPR036396">
    <property type="entry name" value="Cyt_P450_sf"/>
</dbReference>
<dbReference type="GO" id="GO:0005506">
    <property type="term" value="F:iron ion binding"/>
    <property type="evidence" value="ECO:0007669"/>
    <property type="project" value="InterPro"/>
</dbReference>
<evidence type="ECO:0000313" key="4">
    <source>
        <dbReference type="EMBL" id="TVU19461.1"/>
    </source>
</evidence>
<feature type="non-terminal residue" evidence="4">
    <location>
        <position position="1"/>
    </location>
</feature>
<keyword evidence="2" id="KW-0479">Metal-binding</keyword>
<proteinExistence type="inferred from homology"/>
<dbReference type="GO" id="GO:0020037">
    <property type="term" value="F:heme binding"/>
    <property type="evidence" value="ECO:0007669"/>
    <property type="project" value="InterPro"/>
</dbReference>
<dbReference type="SUPFAM" id="SSF48264">
    <property type="entry name" value="Cytochrome P450"/>
    <property type="match status" value="1"/>
</dbReference>
<keyword evidence="5" id="KW-1185">Reference proteome</keyword>
<dbReference type="Gramene" id="TVU19461">
    <property type="protein sequence ID" value="TVU19461"/>
    <property type="gene ID" value="EJB05_35611"/>
</dbReference>